<keyword evidence="3" id="KW-1185">Reference proteome</keyword>
<evidence type="ECO:0000259" key="1">
    <source>
        <dbReference type="PROSITE" id="PS50801"/>
    </source>
</evidence>
<dbReference type="Gene3D" id="3.30.750.24">
    <property type="entry name" value="STAS domain"/>
    <property type="match status" value="1"/>
</dbReference>
<dbReference type="Proteomes" id="UP001596455">
    <property type="component" value="Unassembled WGS sequence"/>
</dbReference>
<feature type="domain" description="STAS" evidence="1">
    <location>
        <begin position="1"/>
        <end position="107"/>
    </location>
</feature>
<protein>
    <submittedName>
        <fullName evidence="2">STAS domain-containing protein</fullName>
    </submittedName>
</protein>
<gene>
    <name evidence="2" type="ORF">ACFQQL_18995</name>
</gene>
<dbReference type="PROSITE" id="PS50801">
    <property type="entry name" value="STAS"/>
    <property type="match status" value="1"/>
</dbReference>
<proteinExistence type="predicted"/>
<dbReference type="RefSeq" id="WP_382396765.1">
    <property type="nucleotide sequence ID" value="NZ_JBHTCQ010000005.1"/>
</dbReference>
<dbReference type="InterPro" id="IPR002645">
    <property type="entry name" value="STAS_dom"/>
</dbReference>
<dbReference type="InterPro" id="IPR036513">
    <property type="entry name" value="STAS_dom_sf"/>
</dbReference>
<reference evidence="3" key="1">
    <citation type="journal article" date="2019" name="Int. J. Syst. Evol. Microbiol.">
        <title>The Global Catalogue of Microorganisms (GCM) 10K type strain sequencing project: providing services to taxonomists for standard genome sequencing and annotation.</title>
        <authorList>
            <consortium name="The Broad Institute Genomics Platform"/>
            <consortium name="The Broad Institute Genome Sequencing Center for Infectious Disease"/>
            <person name="Wu L."/>
            <person name="Ma J."/>
        </authorList>
    </citation>
    <scope>NUCLEOTIDE SEQUENCE [LARGE SCALE GENOMIC DNA]</scope>
    <source>
        <strain evidence="3">JCM 1490</strain>
    </source>
</reference>
<dbReference type="CDD" id="cd07043">
    <property type="entry name" value="STAS_anti-anti-sigma_factors"/>
    <property type="match status" value="1"/>
</dbReference>
<dbReference type="SUPFAM" id="SSF52091">
    <property type="entry name" value="SpoIIaa-like"/>
    <property type="match status" value="1"/>
</dbReference>
<accession>A0ABW2QCQ1</accession>
<name>A0ABW2QCQ1_9MICO</name>
<evidence type="ECO:0000313" key="2">
    <source>
        <dbReference type="EMBL" id="MFC7407209.1"/>
    </source>
</evidence>
<organism evidence="2 3">
    <name type="scientific">Georgenia alba</name>
    <dbReference type="NCBI Taxonomy" id="2233858"/>
    <lineage>
        <taxon>Bacteria</taxon>
        <taxon>Bacillati</taxon>
        <taxon>Actinomycetota</taxon>
        <taxon>Actinomycetes</taxon>
        <taxon>Micrococcales</taxon>
        <taxon>Bogoriellaceae</taxon>
        <taxon>Georgenia</taxon>
    </lineage>
</organism>
<dbReference type="Pfam" id="PF01740">
    <property type="entry name" value="STAS"/>
    <property type="match status" value="1"/>
</dbReference>
<evidence type="ECO:0000313" key="3">
    <source>
        <dbReference type="Proteomes" id="UP001596455"/>
    </source>
</evidence>
<dbReference type="EMBL" id="JBHTCQ010000005">
    <property type="protein sequence ID" value="MFC7407209.1"/>
    <property type="molecule type" value="Genomic_DNA"/>
</dbReference>
<comment type="caution">
    <text evidence="2">The sequence shown here is derived from an EMBL/GenBank/DDBJ whole genome shotgun (WGS) entry which is preliminary data.</text>
</comment>
<sequence>MIEISVSAATTTLAVVGDLDLSERDRFQDVSARLDDVRPGRLVVDLCRTEFVDSSGAAFLMSVGDDVVRDGGEAVLRGASDEVLFVLEICGALTLFQVDRGHRCSDA</sequence>